<dbReference type="InterPro" id="IPR035906">
    <property type="entry name" value="MetI-like_sf"/>
</dbReference>
<evidence type="ECO:0000256" key="7">
    <source>
        <dbReference type="RuleBase" id="RU363032"/>
    </source>
</evidence>
<sequence>MLHYIGKRLLHLIPVLLGMTFIVFLIIRAIPGDPAQVILGQQATAEAIAALRDKLGLNNPWYIQYFDYLKGIFTGDLGESLRTRQAIVTEVWPYLAATFELAIFAMIIAVIVGMNAGIISAWFQNSWFDYIAMVIALIGVSMPIFWLGLMEQWIFSVNLGWLPTSGREEVRDPVTAITHLYLIDTLMQGRFDQFIVTIKHLILPGLALATIPTAIIARMTRASMLEVMRSDYVRTARSKGQKMFVVIYKHALKNALIPVLTIVGLQMGMLLGGAILTETIFSWPGIGRYIYEAIGYRDYPVIQSGILIVAFLFIMINLIVDILYTVIDSRIKYN</sequence>
<dbReference type="Pfam" id="PF19300">
    <property type="entry name" value="BPD_transp_1_N"/>
    <property type="match status" value="1"/>
</dbReference>
<dbReference type="Proteomes" id="UP001322664">
    <property type="component" value="Chromosome"/>
</dbReference>
<evidence type="ECO:0000256" key="4">
    <source>
        <dbReference type="ARBA" id="ARBA00022692"/>
    </source>
</evidence>
<comment type="subcellular location">
    <subcellularLocation>
        <location evidence="1 7">Cell membrane</location>
        <topology evidence="1 7">Multi-pass membrane protein</topology>
    </subcellularLocation>
</comment>
<protein>
    <submittedName>
        <fullName evidence="9">ABC transporter permease</fullName>
    </submittedName>
</protein>
<evidence type="ECO:0000256" key="2">
    <source>
        <dbReference type="ARBA" id="ARBA00022448"/>
    </source>
</evidence>
<evidence type="ECO:0000313" key="9">
    <source>
        <dbReference type="EMBL" id="WPK13806.1"/>
    </source>
</evidence>
<gene>
    <name evidence="9" type="ORF">R6U77_09140</name>
</gene>
<dbReference type="PROSITE" id="PS50928">
    <property type="entry name" value="ABC_TM1"/>
    <property type="match status" value="1"/>
</dbReference>
<feature type="transmembrane region" description="Helical" evidence="7">
    <location>
        <begin position="101"/>
        <end position="123"/>
    </location>
</feature>
<feature type="transmembrane region" description="Helical" evidence="7">
    <location>
        <begin position="301"/>
        <end position="327"/>
    </location>
</feature>
<keyword evidence="5 7" id="KW-1133">Transmembrane helix</keyword>
<evidence type="ECO:0000256" key="3">
    <source>
        <dbReference type="ARBA" id="ARBA00022475"/>
    </source>
</evidence>
<dbReference type="Pfam" id="PF00528">
    <property type="entry name" value="BPD_transp_1"/>
    <property type="match status" value="1"/>
</dbReference>
<proteinExistence type="inferred from homology"/>
<keyword evidence="4 7" id="KW-0812">Transmembrane</keyword>
<accession>A0ABZ0S3A1</accession>
<evidence type="ECO:0000256" key="5">
    <source>
        <dbReference type="ARBA" id="ARBA00022989"/>
    </source>
</evidence>
<evidence type="ECO:0000256" key="6">
    <source>
        <dbReference type="ARBA" id="ARBA00023136"/>
    </source>
</evidence>
<organism evidence="9 10">
    <name type="scientific">Lysinibacillus louembei</name>
    <dbReference type="NCBI Taxonomy" id="1470088"/>
    <lineage>
        <taxon>Bacteria</taxon>
        <taxon>Bacillati</taxon>
        <taxon>Bacillota</taxon>
        <taxon>Bacilli</taxon>
        <taxon>Bacillales</taxon>
        <taxon>Bacillaceae</taxon>
        <taxon>Lysinibacillus</taxon>
    </lineage>
</organism>
<name>A0ABZ0S3A1_9BACI</name>
<keyword evidence="10" id="KW-1185">Reference proteome</keyword>
<dbReference type="InterPro" id="IPR000515">
    <property type="entry name" value="MetI-like"/>
</dbReference>
<keyword evidence="2 7" id="KW-0813">Transport</keyword>
<dbReference type="PANTHER" id="PTHR43163">
    <property type="entry name" value="DIPEPTIDE TRANSPORT SYSTEM PERMEASE PROTEIN DPPB-RELATED"/>
    <property type="match status" value="1"/>
</dbReference>
<dbReference type="RefSeq" id="WP_293927358.1">
    <property type="nucleotide sequence ID" value="NZ_CP137624.1"/>
</dbReference>
<dbReference type="EMBL" id="CP137624">
    <property type="protein sequence ID" value="WPK13806.1"/>
    <property type="molecule type" value="Genomic_DNA"/>
</dbReference>
<feature type="transmembrane region" description="Helical" evidence="7">
    <location>
        <begin position="255"/>
        <end position="281"/>
    </location>
</feature>
<reference evidence="9 10" key="1">
    <citation type="submission" date="2023-09" db="EMBL/GenBank/DDBJ databases">
        <authorList>
            <person name="Page C.A."/>
            <person name="Perez-Diaz I.M."/>
        </authorList>
    </citation>
    <scope>NUCLEOTIDE SEQUENCE [LARGE SCALE GENOMIC DNA]</scope>
    <source>
        <strain evidence="9 10">Ll15</strain>
    </source>
</reference>
<dbReference type="CDD" id="cd06261">
    <property type="entry name" value="TM_PBP2"/>
    <property type="match status" value="1"/>
</dbReference>
<feature type="domain" description="ABC transmembrane type-1" evidence="8">
    <location>
        <begin position="95"/>
        <end position="324"/>
    </location>
</feature>
<dbReference type="InterPro" id="IPR045621">
    <property type="entry name" value="BPD_transp_1_N"/>
</dbReference>
<feature type="transmembrane region" description="Helical" evidence="7">
    <location>
        <begin position="201"/>
        <end position="220"/>
    </location>
</feature>
<dbReference type="Gene3D" id="1.10.3720.10">
    <property type="entry name" value="MetI-like"/>
    <property type="match status" value="1"/>
</dbReference>
<keyword evidence="6 7" id="KW-0472">Membrane</keyword>
<feature type="transmembrane region" description="Helical" evidence="7">
    <location>
        <begin position="130"/>
        <end position="149"/>
    </location>
</feature>
<dbReference type="SUPFAM" id="SSF161098">
    <property type="entry name" value="MetI-like"/>
    <property type="match status" value="1"/>
</dbReference>
<evidence type="ECO:0000313" key="10">
    <source>
        <dbReference type="Proteomes" id="UP001322664"/>
    </source>
</evidence>
<evidence type="ECO:0000256" key="1">
    <source>
        <dbReference type="ARBA" id="ARBA00004651"/>
    </source>
</evidence>
<comment type="similarity">
    <text evidence="7">Belongs to the binding-protein-dependent transport system permease family.</text>
</comment>
<feature type="transmembrane region" description="Helical" evidence="7">
    <location>
        <begin position="12"/>
        <end position="30"/>
    </location>
</feature>
<evidence type="ECO:0000259" key="8">
    <source>
        <dbReference type="PROSITE" id="PS50928"/>
    </source>
</evidence>
<dbReference type="PANTHER" id="PTHR43163:SF6">
    <property type="entry name" value="DIPEPTIDE TRANSPORT SYSTEM PERMEASE PROTEIN DPPB-RELATED"/>
    <property type="match status" value="1"/>
</dbReference>
<keyword evidence="3" id="KW-1003">Cell membrane</keyword>